<proteinExistence type="predicted"/>
<feature type="region of interest" description="Disordered" evidence="1">
    <location>
        <begin position="108"/>
        <end position="134"/>
    </location>
</feature>
<sequence>MKKAELRPVCLVLTLVMSLLLFPNTVVAAVPSAPEKLKATTVSSSQIKLEWDPVDDATGYYVYMATSLDGSYKKQATVTTTSYKNKTKELAPSTAYYFKIKAYNSSGSSEYSRETSAKTAAPTEEPGTPGDFSAAATGPAEIELTWDAARDATEYYIYRSTSSDSSYTQIAKVKETYYTNSGLIADRTYYYKIRAYNKIGLGNFSRMDSATTFEEASTLDAPSELTATAQGSGKIYLTWDSVLDAASYYVYRSTSYNGTYTKIGTATTESYSDTGLMDKTTYYYKVRAHHSEETSEESSVAYVTTGTAGSISGSTVRLAGQNRYGTSAAVAKSGWSSSYYAVVVSGEDFPDALCSAPLAQTYNAPVLLTSKYKLDDQTKNQLSGLQVKQVFIVGGTGVIASNVELAIKGMGIAVVRIAGNDRYETSVLVARALLSQTDKAVITNGDNFSDALSISSIAAIKGYPILLTARDYTPPALKQYLKDNISSTYVIGGSAAVSNTVYNSLPAPARISGTDRYETNLNILKTFDSDFDFATCYLSTGVNYPDALSGSALAAKNKAPIILTKNSLNQSAKSYLEGKNIEKIVGLGGSGVISDNFLKSLASMVSSSPETPAAPDRVVPSVPANFTVKASSSSEIDLDWDSVSHAVAYDVYRAKSSSGNYSKIGTVTSSSYTDHGLKEDTTYYYKVQARNSYGTSAYSAKDHATTKIVLDAPDDLEATAVDSDEIELTWDEVSGATAYYVYRSVAGGAYTKIATVRTEYYSNTGLSSGKTYSYRVRAYRGGELSSYSSTVSATTD</sequence>
<feature type="chain" id="PRO_5003257366" evidence="2">
    <location>
        <begin position="29"/>
        <end position="796"/>
    </location>
</feature>
<dbReference type="AlphaFoldDB" id="F0SXQ9"/>
<keyword evidence="2" id="KW-0732">Signal</keyword>
<feature type="domain" description="Fibronectin type-III" evidence="3">
    <location>
        <begin position="622"/>
        <end position="709"/>
    </location>
</feature>
<dbReference type="InterPro" id="IPR036116">
    <property type="entry name" value="FN3_sf"/>
</dbReference>
<dbReference type="Gene3D" id="3.40.50.12090">
    <property type="match status" value="2"/>
</dbReference>
<dbReference type="OrthoDB" id="2051435at2"/>
<protein>
    <submittedName>
        <fullName evidence="4">Fibronectin type III domain protein</fullName>
    </submittedName>
</protein>
<evidence type="ECO:0000256" key="1">
    <source>
        <dbReference type="SAM" id="MobiDB-lite"/>
    </source>
</evidence>
<dbReference type="PANTHER" id="PTHR30032">
    <property type="entry name" value="N-ACETYLMURAMOYL-L-ALANINE AMIDASE-RELATED"/>
    <property type="match status" value="1"/>
</dbReference>
<evidence type="ECO:0000256" key="2">
    <source>
        <dbReference type="SAM" id="SignalP"/>
    </source>
</evidence>
<keyword evidence="5" id="KW-1185">Reference proteome</keyword>
<evidence type="ECO:0000313" key="5">
    <source>
        <dbReference type="Proteomes" id="UP000007488"/>
    </source>
</evidence>
<feature type="signal peptide" evidence="2">
    <location>
        <begin position="1"/>
        <end position="28"/>
    </location>
</feature>
<dbReference type="Pfam" id="PF04122">
    <property type="entry name" value="CW_binding_2"/>
    <property type="match status" value="3"/>
</dbReference>
<dbReference type="InterPro" id="IPR013783">
    <property type="entry name" value="Ig-like_fold"/>
</dbReference>
<dbReference type="SUPFAM" id="SSF49265">
    <property type="entry name" value="Fibronectin type III"/>
    <property type="match status" value="3"/>
</dbReference>
<dbReference type="InterPro" id="IPR003961">
    <property type="entry name" value="FN3_dom"/>
</dbReference>
<feature type="domain" description="Fibronectin type-III" evidence="3">
    <location>
        <begin position="33"/>
        <end position="122"/>
    </location>
</feature>
<accession>F0SXQ9</accession>
<dbReference type="Proteomes" id="UP000007488">
    <property type="component" value="Chromosome"/>
</dbReference>
<dbReference type="InterPro" id="IPR007253">
    <property type="entry name" value="Cell_wall-bd_2"/>
</dbReference>
<dbReference type="SMART" id="SM00060">
    <property type="entry name" value="FN3"/>
    <property type="match status" value="5"/>
</dbReference>
<feature type="domain" description="Fibronectin type-III" evidence="3">
    <location>
        <begin position="128"/>
        <end position="215"/>
    </location>
</feature>
<dbReference type="STRING" id="645991.Sgly_1594"/>
<dbReference type="HOGENOM" id="CLU_010078_0_0_9"/>
<evidence type="ECO:0000259" key="3">
    <source>
        <dbReference type="PROSITE" id="PS50853"/>
    </source>
</evidence>
<feature type="domain" description="Fibronectin type-III" evidence="3">
    <location>
        <begin position="221"/>
        <end position="308"/>
    </location>
</feature>
<dbReference type="CDD" id="cd00063">
    <property type="entry name" value="FN3"/>
    <property type="match status" value="5"/>
</dbReference>
<feature type="domain" description="Fibronectin type-III" evidence="3">
    <location>
        <begin position="712"/>
        <end position="796"/>
    </location>
</feature>
<dbReference type="PROSITE" id="PS50853">
    <property type="entry name" value="FN3"/>
    <property type="match status" value="5"/>
</dbReference>
<dbReference type="Pfam" id="PF00041">
    <property type="entry name" value="fn3"/>
    <property type="match status" value="4"/>
</dbReference>
<reference evidence="4 5" key="1">
    <citation type="journal article" date="2011" name="Stand. Genomic Sci.">
        <title>Complete genome sequence of Syntrophobotulus glycolicus type strain (FlGlyR).</title>
        <authorList>
            <person name="Han C."/>
            <person name="Mwirichia R."/>
            <person name="Chertkov O."/>
            <person name="Held B."/>
            <person name="Lapidus A."/>
            <person name="Nolan M."/>
            <person name="Lucas S."/>
            <person name="Hammon N."/>
            <person name="Deshpande S."/>
            <person name="Cheng J.F."/>
            <person name="Tapia R."/>
            <person name="Goodwin L."/>
            <person name="Pitluck S."/>
            <person name="Huntemann M."/>
            <person name="Liolios K."/>
            <person name="Ivanova N."/>
            <person name="Pagani I."/>
            <person name="Mavromatis K."/>
            <person name="Ovchinikova G."/>
            <person name="Pati A."/>
            <person name="Chen A."/>
            <person name="Palaniappan K."/>
            <person name="Land M."/>
            <person name="Hauser L."/>
            <person name="Brambilla E.M."/>
            <person name="Rohde M."/>
            <person name="Spring S."/>
            <person name="Sikorski J."/>
            <person name="Goker M."/>
            <person name="Woyke T."/>
            <person name="Bristow J."/>
            <person name="Eisen J.A."/>
            <person name="Markowitz V."/>
            <person name="Hugenholtz P."/>
            <person name="Kyrpides N.C."/>
            <person name="Klenk H.P."/>
            <person name="Detter J.C."/>
        </authorList>
    </citation>
    <scope>NUCLEOTIDE SEQUENCE [LARGE SCALE GENOMIC DNA]</scope>
    <source>
        <strain evidence="5">DSM 8271 / FlGlyR</strain>
    </source>
</reference>
<dbReference type="KEGG" id="sgy:Sgly_1594"/>
<dbReference type="eggNOG" id="COG2247">
    <property type="taxonomic scope" value="Bacteria"/>
</dbReference>
<dbReference type="InterPro" id="IPR051922">
    <property type="entry name" value="Bact_Sporulation_Assoc"/>
</dbReference>
<reference evidence="5" key="2">
    <citation type="submission" date="2011-02" db="EMBL/GenBank/DDBJ databases">
        <title>The complete genome of Syntrophobotulus glycolicus DSM 8271.</title>
        <authorList>
            <person name="Lucas S."/>
            <person name="Copeland A."/>
            <person name="Lapidus A."/>
            <person name="Bruce D."/>
            <person name="Goodwin L."/>
            <person name="Pitluck S."/>
            <person name="Kyrpides N."/>
            <person name="Mavromatis K."/>
            <person name="Pagani I."/>
            <person name="Ivanova N."/>
            <person name="Mikhailova N."/>
            <person name="Chertkov O."/>
            <person name="Held B."/>
            <person name="Detter J.C."/>
            <person name="Tapia R."/>
            <person name="Han C."/>
            <person name="Land M."/>
            <person name="Hauser L."/>
            <person name="Markowitz V."/>
            <person name="Cheng J.-F."/>
            <person name="Hugenholtz P."/>
            <person name="Woyke T."/>
            <person name="Wu D."/>
            <person name="Spring S."/>
            <person name="Schroeder M."/>
            <person name="Brambilla E."/>
            <person name="Klenk H.-P."/>
            <person name="Eisen J.A."/>
        </authorList>
    </citation>
    <scope>NUCLEOTIDE SEQUENCE [LARGE SCALE GENOMIC DNA]</scope>
    <source>
        <strain evidence="5">DSM 8271 / FlGlyR</strain>
    </source>
</reference>
<dbReference type="eggNOG" id="COG4733">
    <property type="taxonomic scope" value="Bacteria"/>
</dbReference>
<dbReference type="EMBL" id="CP002547">
    <property type="protein sequence ID" value="ADY55892.1"/>
    <property type="molecule type" value="Genomic_DNA"/>
</dbReference>
<dbReference type="Gene3D" id="2.60.40.10">
    <property type="entry name" value="Immunoglobulins"/>
    <property type="match status" value="5"/>
</dbReference>
<evidence type="ECO:0000313" key="4">
    <source>
        <dbReference type="EMBL" id="ADY55892.1"/>
    </source>
</evidence>
<dbReference type="PANTHER" id="PTHR30032:SF8">
    <property type="entry name" value="GERMINATION-SPECIFIC N-ACETYLMURAMOYL-L-ALANINE AMIDASE"/>
    <property type="match status" value="1"/>
</dbReference>
<dbReference type="RefSeq" id="WP_013624762.1">
    <property type="nucleotide sequence ID" value="NC_015172.1"/>
</dbReference>
<gene>
    <name evidence="4" type="ordered locus">Sgly_1594</name>
</gene>
<organism evidence="4 5">
    <name type="scientific">Syntrophobotulus glycolicus (strain DSM 8271 / FlGlyR)</name>
    <dbReference type="NCBI Taxonomy" id="645991"/>
    <lineage>
        <taxon>Bacteria</taxon>
        <taxon>Bacillati</taxon>
        <taxon>Bacillota</taxon>
        <taxon>Clostridia</taxon>
        <taxon>Eubacteriales</taxon>
        <taxon>Desulfitobacteriaceae</taxon>
        <taxon>Syntrophobotulus</taxon>
    </lineage>
</organism>
<name>F0SXQ9_SYNGF</name>